<keyword evidence="2" id="KW-1185">Reference proteome</keyword>
<evidence type="ECO:0000313" key="1">
    <source>
        <dbReference type="EMBL" id="GMT27241.1"/>
    </source>
</evidence>
<evidence type="ECO:0000313" key="2">
    <source>
        <dbReference type="Proteomes" id="UP001432322"/>
    </source>
</evidence>
<dbReference type="EMBL" id="BTSY01000005">
    <property type="protein sequence ID" value="GMT27241.1"/>
    <property type="molecule type" value="Genomic_DNA"/>
</dbReference>
<proteinExistence type="predicted"/>
<protein>
    <submittedName>
        <fullName evidence="1">Uncharacterized protein</fullName>
    </submittedName>
</protein>
<reference evidence="1" key="1">
    <citation type="submission" date="2023-10" db="EMBL/GenBank/DDBJ databases">
        <title>Genome assembly of Pristionchus species.</title>
        <authorList>
            <person name="Yoshida K."/>
            <person name="Sommer R.J."/>
        </authorList>
    </citation>
    <scope>NUCLEOTIDE SEQUENCE</scope>
    <source>
        <strain evidence="1">RS5133</strain>
    </source>
</reference>
<comment type="caution">
    <text evidence="1">The sequence shown here is derived from an EMBL/GenBank/DDBJ whole genome shotgun (WGS) entry which is preliminary data.</text>
</comment>
<dbReference type="AlphaFoldDB" id="A0AAV5W4X9"/>
<feature type="non-terminal residue" evidence="1">
    <location>
        <position position="205"/>
    </location>
</feature>
<dbReference type="Proteomes" id="UP001432322">
    <property type="component" value="Unassembled WGS sequence"/>
</dbReference>
<accession>A0AAV5W4X9</accession>
<sequence length="205" mass="22907">MTRGGHTKCKMKPEYFKVQRFKVCGVPPRMATVVGRGGGFIDLVGPNFAGHVVLVDRGLLDEDVQRALVLSERVAGDLVDELLQILPSVLDELLLEDAVVRAEWQLALQRLAGKRRHHDLAVSLQLSPQPLEVAVSPPHARLLLLEHRQIRSHADLVVGVAHLADAVRNRVDDLDFEKVGGRRVRFIERLALRAETLRRDTAHDL</sequence>
<name>A0AAV5W4X9_9BILA</name>
<gene>
    <name evidence="1" type="ORF">PFISCL1PPCAC_18538</name>
</gene>
<organism evidence="1 2">
    <name type="scientific">Pristionchus fissidentatus</name>
    <dbReference type="NCBI Taxonomy" id="1538716"/>
    <lineage>
        <taxon>Eukaryota</taxon>
        <taxon>Metazoa</taxon>
        <taxon>Ecdysozoa</taxon>
        <taxon>Nematoda</taxon>
        <taxon>Chromadorea</taxon>
        <taxon>Rhabditida</taxon>
        <taxon>Rhabditina</taxon>
        <taxon>Diplogasteromorpha</taxon>
        <taxon>Diplogasteroidea</taxon>
        <taxon>Neodiplogasteridae</taxon>
        <taxon>Pristionchus</taxon>
    </lineage>
</organism>